<proteinExistence type="inferred from homology"/>
<dbReference type="RefSeq" id="WP_114562040.1">
    <property type="nucleotide sequence ID" value="NZ_CP031124.1"/>
</dbReference>
<evidence type="ECO:0000256" key="4">
    <source>
        <dbReference type="ARBA" id="ARBA00011380"/>
    </source>
</evidence>
<dbReference type="NCBIfam" id="TIGR00056">
    <property type="entry name" value="MlaE family lipid ABC transporter permease subunit"/>
    <property type="match status" value="1"/>
</dbReference>
<keyword evidence="8 12" id="KW-0997">Cell inner membrane</keyword>
<feature type="transmembrane region" description="Helical" evidence="12">
    <location>
        <begin position="150"/>
        <end position="181"/>
    </location>
</feature>
<reference evidence="14" key="1">
    <citation type="submission" date="2018-07" db="EMBL/GenBank/DDBJ databases">
        <authorList>
            <person name="Kim H."/>
        </authorList>
    </citation>
    <scope>NUCLEOTIDE SEQUENCE [LARGE SCALE GENOMIC DNA]</scope>
    <source>
        <strain evidence="14">F02</strain>
    </source>
</reference>
<gene>
    <name evidence="13" type="primary">mlaE</name>
    <name evidence="13" type="ORF">DTO96_100481</name>
</gene>
<keyword evidence="10 12" id="KW-1133">Transmembrane helix</keyword>
<organism evidence="13 14">
    <name type="scientific">Ephemeroptericola cinctiostellae</name>
    <dbReference type="NCBI Taxonomy" id="2268024"/>
    <lineage>
        <taxon>Bacteria</taxon>
        <taxon>Pseudomonadati</taxon>
        <taxon>Pseudomonadota</taxon>
        <taxon>Betaproteobacteria</taxon>
        <taxon>Burkholderiales</taxon>
        <taxon>Burkholderiaceae</taxon>
        <taxon>Ephemeroptericola</taxon>
    </lineage>
</organism>
<dbReference type="NCBIfam" id="NF033619">
    <property type="entry name" value="perm_MlaE_1"/>
    <property type="match status" value="1"/>
</dbReference>
<evidence type="ECO:0000313" key="13">
    <source>
        <dbReference type="EMBL" id="AXF84771.1"/>
    </source>
</evidence>
<feature type="transmembrane region" description="Helical" evidence="12">
    <location>
        <begin position="241"/>
        <end position="260"/>
    </location>
</feature>
<feature type="transmembrane region" description="Helical" evidence="12">
    <location>
        <begin position="89"/>
        <end position="111"/>
    </location>
</feature>
<sequence length="261" mass="27873">MSVFINGLAQLGGSVRSSISTLGFAMRMLGALFANVRVWWTRTRLVFQQIHFLGNYSLVIMLVSAAFIGAVLGLQSYYTLSRVGSESMVGLLVALSLVRELAPVVVAILFAGRAGTSMTAEIGLMKAGEQLAAMEMMGVDPVNRVFSPRFWAAGFVVPMLTGLFALVGVYGGYVVAVWWLGVDEGAFWSMMQDGVNVRDDVVNGLIKSAVFGLAVSFLAVYEGAQAHPTPEGVAQATTRTVVKSALLVLGLDFILTALMFS</sequence>
<keyword evidence="14" id="KW-1185">Reference proteome</keyword>
<keyword evidence="9 12" id="KW-0812">Transmembrane</keyword>
<evidence type="ECO:0000313" key="14">
    <source>
        <dbReference type="Proteomes" id="UP000252182"/>
    </source>
</evidence>
<dbReference type="PANTHER" id="PTHR30188:SF4">
    <property type="entry name" value="PROTEIN TRIGALACTOSYLDIACYLGLYCEROL 1, CHLOROPLASTIC"/>
    <property type="match status" value="1"/>
</dbReference>
<dbReference type="OrthoDB" id="9806241at2"/>
<dbReference type="AlphaFoldDB" id="A0A345D8T3"/>
<feature type="transmembrane region" description="Helical" evidence="12">
    <location>
        <begin position="201"/>
        <end position="221"/>
    </location>
</feature>
<evidence type="ECO:0000256" key="5">
    <source>
        <dbReference type="ARBA" id="ARBA00020857"/>
    </source>
</evidence>
<evidence type="ECO:0000256" key="12">
    <source>
        <dbReference type="RuleBase" id="RU362044"/>
    </source>
</evidence>
<keyword evidence="11 12" id="KW-0472">Membrane</keyword>
<comment type="subunit">
    <text evidence="4">The complex is composed of two ATP-binding proteins (MlaF), two transmembrane proteins (MlaE), two cytoplasmic solute-binding proteins (MlaB) and six periplasmic solute-binding proteins (MlaD).</text>
</comment>
<accession>A0A345D8T3</accession>
<name>A0A345D8T3_9BURK</name>
<evidence type="ECO:0000256" key="6">
    <source>
        <dbReference type="ARBA" id="ARBA00022448"/>
    </source>
</evidence>
<evidence type="ECO:0000256" key="2">
    <source>
        <dbReference type="ARBA" id="ARBA00004429"/>
    </source>
</evidence>
<keyword evidence="7" id="KW-1003">Cell membrane</keyword>
<evidence type="ECO:0000256" key="7">
    <source>
        <dbReference type="ARBA" id="ARBA00022475"/>
    </source>
</evidence>
<evidence type="ECO:0000256" key="11">
    <source>
        <dbReference type="ARBA" id="ARBA00023136"/>
    </source>
</evidence>
<dbReference type="InterPro" id="IPR030802">
    <property type="entry name" value="Permease_MalE"/>
</dbReference>
<evidence type="ECO:0000256" key="1">
    <source>
        <dbReference type="ARBA" id="ARBA00002460"/>
    </source>
</evidence>
<evidence type="ECO:0000256" key="10">
    <source>
        <dbReference type="ARBA" id="ARBA00022989"/>
    </source>
</evidence>
<dbReference type="InterPro" id="IPR003453">
    <property type="entry name" value="ABC_MlaE_roteobac"/>
</dbReference>
<feature type="transmembrane region" description="Helical" evidence="12">
    <location>
        <begin position="52"/>
        <end position="77"/>
    </location>
</feature>
<dbReference type="Pfam" id="PF02405">
    <property type="entry name" value="MlaE"/>
    <property type="match status" value="1"/>
</dbReference>
<dbReference type="KEGG" id="hyf:DTO96_100481"/>
<dbReference type="GO" id="GO:0005548">
    <property type="term" value="F:phospholipid transporter activity"/>
    <property type="evidence" value="ECO:0007669"/>
    <property type="project" value="TreeGrafter"/>
</dbReference>
<comment type="similarity">
    <text evidence="3 12">Belongs to the MlaE permease family.</text>
</comment>
<evidence type="ECO:0000256" key="3">
    <source>
        <dbReference type="ARBA" id="ARBA00007556"/>
    </source>
</evidence>
<evidence type="ECO:0000256" key="9">
    <source>
        <dbReference type="ARBA" id="ARBA00022692"/>
    </source>
</evidence>
<feature type="transmembrane region" description="Helical" evidence="12">
    <location>
        <begin position="20"/>
        <end position="40"/>
    </location>
</feature>
<dbReference type="PANTHER" id="PTHR30188">
    <property type="entry name" value="ABC TRANSPORTER PERMEASE PROTEIN-RELATED"/>
    <property type="match status" value="1"/>
</dbReference>
<protein>
    <recommendedName>
        <fullName evidence="5">Intermembrane phospholipid transport system permease protein MlaE</fullName>
    </recommendedName>
</protein>
<comment type="subcellular location">
    <subcellularLocation>
        <location evidence="2 12">Cell inner membrane</location>
        <topology evidence="2 12">Multi-pass membrane protein</topology>
    </subcellularLocation>
</comment>
<keyword evidence="6" id="KW-0813">Transport</keyword>
<evidence type="ECO:0000256" key="8">
    <source>
        <dbReference type="ARBA" id="ARBA00022519"/>
    </source>
</evidence>
<comment type="function">
    <text evidence="1">Part of the ABC transporter complex MlaFEDB, which is involved in a phospholipid transport pathway that maintains lipid asymmetry in the outer membrane by retrograde trafficking of phospholipids from the outer membrane to the inner membrane. Probably responsible for the translocation of the substrate across the membrane.</text>
</comment>
<dbReference type="GO" id="GO:0043190">
    <property type="term" value="C:ATP-binding cassette (ABC) transporter complex"/>
    <property type="evidence" value="ECO:0007669"/>
    <property type="project" value="InterPro"/>
</dbReference>
<dbReference type="Proteomes" id="UP000252182">
    <property type="component" value="Chromosome"/>
</dbReference>
<dbReference type="EMBL" id="CP031124">
    <property type="protein sequence ID" value="AXF84771.1"/>
    <property type="molecule type" value="Genomic_DNA"/>
</dbReference>
<dbReference type="InterPro" id="IPR053408">
    <property type="entry name" value="MlaE_Permease"/>
</dbReference>